<dbReference type="RefSeq" id="WP_214625715.1">
    <property type="nucleotide sequence ID" value="NZ_JAHGAW010000020.1"/>
</dbReference>
<dbReference type="Pfam" id="PF25917">
    <property type="entry name" value="BSH_RND"/>
    <property type="match status" value="1"/>
</dbReference>
<dbReference type="GO" id="GO:1990281">
    <property type="term" value="C:efflux pump complex"/>
    <property type="evidence" value="ECO:0007669"/>
    <property type="project" value="TreeGrafter"/>
</dbReference>
<sequence length="393" mass="41044">MSDEQPQNRTLKRVGVGAGVIAIAVVALGIAVRSGADTELAKTTADAATPTVAVMRPDGAPASDVSDAKSDNARGLVLPGTIQAFNSAPIYARTNGYVRKWLVDIGDSVREGQRLAILDAPEVDQQLAQARADYQTALAQQKLAQSTSTRWSSMLEKDAVSKQEADEKAGDFAAKSAIANAQLANVKRLTALQGFSQIVAPFSGVVTSRSAQIGALVTSGNASAQPLFTVSDVHRMRIYVRVPQATSGQIKPGLHATMTLPEYPGRSFDAVMTRSAGAVDTQSGTMLIELQADNPDKALKPGGFAQVTLPVAGTHGSVRVPSSALIFRESGPMIGIVDGRGKVTVKPVSIGRDEGQVVEIVSGLTGHEQVIVTPPDALDTGDTVRVESANAKK</sequence>
<proteinExistence type="inferred from homology"/>
<organism evidence="5 6">
    <name type="scientific">Sphingobium nicotianae</name>
    <dbReference type="NCBI Taxonomy" id="2782607"/>
    <lineage>
        <taxon>Bacteria</taxon>
        <taxon>Pseudomonadati</taxon>
        <taxon>Pseudomonadota</taxon>
        <taxon>Alphaproteobacteria</taxon>
        <taxon>Sphingomonadales</taxon>
        <taxon>Sphingomonadaceae</taxon>
        <taxon>Sphingobium</taxon>
    </lineage>
</organism>
<dbReference type="Proteomes" id="UP001138757">
    <property type="component" value="Unassembled WGS sequence"/>
</dbReference>
<dbReference type="FunFam" id="2.40.30.170:FF:000010">
    <property type="entry name" value="Efflux RND transporter periplasmic adaptor subunit"/>
    <property type="match status" value="1"/>
</dbReference>
<evidence type="ECO:0000256" key="2">
    <source>
        <dbReference type="SAM" id="Phobius"/>
    </source>
</evidence>
<evidence type="ECO:0000313" key="5">
    <source>
        <dbReference type="EMBL" id="MBT2189456.1"/>
    </source>
</evidence>
<keyword evidence="2" id="KW-0472">Membrane</keyword>
<dbReference type="InterPro" id="IPR058792">
    <property type="entry name" value="Beta-barrel_RND_2"/>
</dbReference>
<dbReference type="Gene3D" id="2.40.50.100">
    <property type="match status" value="1"/>
</dbReference>
<dbReference type="PANTHER" id="PTHR30469">
    <property type="entry name" value="MULTIDRUG RESISTANCE PROTEIN MDTA"/>
    <property type="match status" value="1"/>
</dbReference>
<dbReference type="NCBIfam" id="TIGR01730">
    <property type="entry name" value="RND_mfp"/>
    <property type="match status" value="1"/>
</dbReference>
<name>A0A9X1DGG5_9SPHN</name>
<evidence type="ECO:0000256" key="1">
    <source>
        <dbReference type="ARBA" id="ARBA00009477"/>
    </source>
</evidence>
<reference evidence="5" key="1">
    <citation type="submission" date="2021-05" db="EMBL/GenBank/DDBJ databases">
        <title>Genome of Sphingobium sp. strain.</title>
        <authorList>
            <person name="Fan R."/>
        </authorList>
    </citation>
    <scope>NUCLEOTIDE SEQUENCE</scope>
    <source>
        <strain evidence="5">H33</strain>
    </source>
</reference>
<keyword evidence="6" id="KW-1185">Reference proteome</keyword>
<dbReference type="InterPro" id="IPR058625">
    <property type="entry name" value="MdtA-like_BSH"/>
</dbReference>
<feature type="domain" description="CusB-like beta-barrel" evidence="4">
    <location>
        <begin position="240"/>
        <end position="309"/>
    </location>
</feature>
<dbReference type="PANTHER" id="PTHR30469:SF37">
    <property type="entry name" value="RAGD PROTEIN"/>
    <property type="match status" value="1"/>
</dbReference>
<keyword evidence="2" id="KW-0812">Transmembrane</keyword>
<evidence type="ECO:0000259" key="3">
    <source>
        <dbReference type="Pfam" id="PF25917"/>
    </source>
</evidence>
<evidence type="ECO:0000259" key="4">
    <source>
        <dbReference type="Pfam" id="PF25954"/>
    </source>
</evidence>
<keyword evidence="2" id="KW-1133">Transmembrane helix</keyword>
<dbReference type="Pfam" id="PF25954">
    <property type="entry name" value="Beta-barrel_RND_2"/>
    <property type="match status" value="1"/>
</dbReference>
<accession>A0A9X1DGG5</accession>
<dbReference type="SUPFAM" id="SSF111369">
    <property type="entry name" value="HlyD-like secretion proteins"/>
    <property type="match status" value="1"/>
</dbReference>
<dbReference type="Gene3D" id="2.40.30.170">
    <property type="match status" value="1"/>
</dbReference>
<dbReference type="Gene3D" id="1.10.287.470">
    <property type="entry name" value="Helix hairpin bin"/>
    <property type="match status" value="1"/>
</dbReference>
<comment type="caution">
    <text evidence="5">The sequence shown here is derived from an EMBL/GenBank/DDBJ whole genome shotgun (WGS) entry which is preliminary data.</text>
</comment>
<comment type="similarity">
    <text evidence="1">Belongs to the membrane fusion protein (MFP) (TC 8.A.1) family.</text>
</comment>
<feature type="transmembrane region" description="Helical" evidence="2">
    <location>
        <begin position="14"/>
        <end position="32"/>
    </location>
</feature>
<dbReference type="Gene3D" id="2.40.420.20">
    <property type="match status" value="1"/>
</dbReference>
<feature type="domain" description="Multidrug resistance protein MdtA-like barrel-sandwich hybrid" evidence="3">
    <location>
        <begin position="87"/>
        <end position="224"/>
    </location>
</feature>
<gene>
    <name evidence="5" type="ORF">KK488_21090</name>
</gene>
<dbReference type="EMBL" id="JAHGAW010000020">
    <property type="protein sequence ID" value="MBT2189456.1"/>
    <property type="molecule type" value="Genomic_DNA"/>
</dbReference>
<protein>
    <submittedName>
        <fullName evidence="5">Efflux RND transporter periplasmic adaptor subunit</fullName>
    </submittedName>
</protein>
<dbReference type="GO" id="GO:0015562">
    <property type="term" value="F:efflux transmembrane transporter activity"/>
    <property type="evidence" value="ECO:0007669"/>
    <property type="project" value="TreeGrafter"/>
</dbReference>
<dbReference type="InterPro" id="IPR006143">
    <property type="entry name" value="RND_pump_MFP"/>
</dbReference>
<dbReference type="AlphaFoldDB" id="A0A9X1DGG5"/>
<evidence type="ECO:0000313" key="6">
    <source>
        <dbReference type="Proteomes" id="UP001138757"/>
    </source>
</evidence>